<evidence type="ECO:0000313" key="2">
    <source>
        <dbReference type="EMBL" id="PPI87298.1"/>
    </source>
</evidence>
<comment type="caution">
    <text evidence="2">The sequence shown here is derived from an EMBL/GenBank/DDBJ whole genome shotgun (WGS) entry which is preliminary data.</text>
</comment>
<dbReference type="GO" id="GO:0008233">
    <property type="term" value="F:peptidase activity"/>
    <property type="evidence" value="ECO:0007669"/>
    <property type="project" value="UniProtKB-KW"/>
</dbReference>
<dbReference type="InterPro" id="IPR007481">
    <property type="entry name" value="SspB"/>
</dbReference>
<name>A0A2P5SY88_9GAMM</name>
<dbReference type="Proteomes" id="UP000296034">
    <property type="component" value="Unassembled WGS sequence"/>
</dbReference>
<accession>A0A2P5SY88</accession>
<dbReference type="OrthoDB" id="9797358at2"/>
<dbReference type="AlphaFoldDB" id="A0A2P5SY88"/>
<feature type="compositionally biased region" description="Basic residues" evidence="1">
    <location>
        <begin position="151"/>
        <end position="164"/>
    </location>
</feature>
<evidence type="ECO:0000256" key="1">
    <source>
        <dbReference type="SAM" id="MobiDB-lite"/>
    </source>
</evidence>
<dbReference type="NCBIfam" id="NF008769">
    <property type="entry name" value="PRK11798.2-5"/>
    <property type="match status" value="1"/>
</dbReference>
<dbReference type="EMBL" id="PDKS01000002">
    <property type="protein sequence ID" value="PPI87298.1"/>
    <property type="molecule type" value="Genomic_DNA"/>
</dbReference>
<dbReference type="GO" id="GO:0005829">
    <property type="term" value="C:cytosol"/>
    <property type="evidence" value="ECO:0007669"/>
    <property type="project" value="TreeGrafter"/>
</dbReference>
<feature type="compositionally biased region" description="Basic and acidic residues" evidence="1">
    <location>
        <begin position="140"/>
        <end position="150"/>
    </location>
</feature>
<proteinExistence type="predicted"/>
<keyword evidence="2" id="KW-0378">Hydrolase</keyword>
<dbReference type="SUPFAM" id="SSF101738">
    <property type="entry name" value="SspB-like"/>
    <property type="match status" value="1"/>
</dbReference>
<organism evidence="2 3">
    <name type="scientific">Candidatus Pantoea edessiphila</name>
    <dbReference type="NCBI Taxonomy" id="2044610"/>
    <lineage>
        <taxon>Bacteria</taxon>
        <taxon>Pseudomonadati</taxon>
        <taxon>Pseudomonadota</taxon>
        <taxon>Gammaproteobacteria</taxon>
        <taxon>Enterobacterales</taxon>
        <taxon>Erwiniaceae</taxon>
        <taxon>Pantoea</taxon>
    </lineage>
</organism>
<dbReference type="GO" id="GO:0006508">
    <property type="term" value="P:proteolysis"/>
    <property type="evidence" value="ECO:0007669"/>
    <property type="project" value="UniProtKB-KW"/>
</dbReference>
<keyword evidence="2" id="KW-0645">Protease</keyword>
<dbReference type="PANTHER" id="PTHR37486:SF1">
    <property type="entry name" value="STRINGENT STARVATION PROTEIN B"/>
    <property type="match status" value="1"/>
</dbReference>
<dbReference type="Pfam" id="PF04386">
    <property type="entry name" value="SspB"/>
    <property type="match status" value="1"/>
</dbReference>
<feature type="region of interest" description="Disordered" evidence="1">
    <location>
        <begin position="140"/>
        <end position="164"/>
    </location>
</feature>
<dbReference type="PANTHER" id="PTHR37486">
    <property type="entry name" value="STRINGENT STARVATION PROTEIN B"/>
    <property type="match status" value="1"/>
</dbReference>
<dbReference type="RefSeq" id="WP_136131703.1">
    <property type="nucleotide sequence ID" value="NZ_PDKS01000002.1"/>
</dbReference>
<dbReference type="PIRSF" id="PIRSF005276">
    <property type="entry name" value="SspB"/>
    <property type="match status" value="1"/>
</dbReference>
<dbReference type="InterPro" id="IPR036760">
    <property type="entry name" value="SspB-like_sf"/>
</dbReference>
<sequence>MENIKMTTVRPYLLRAFYAWLVDNQLTPYILVDTSLPEVEVPLTYTSDGQIILNIEPNAIKNLDLGNNNISFNARFNGIIHHINIPIEAVLAIYANENGIGTIFESNNELLSQNNLNVHKKIKMSLIENTQNIEERFNKETKNNDEDHAKKNPNKKHPYLRIIK</sequence>
<dbReference type="GO" id="GO:0005840">
    <property type="term" value="C:ribosome"/>
    <property type="evidence" value="ECO:0007669"/>
    <property type="project" value="TreeGrafter"/>
</dbReference>
<evidence type="ECO:0000313" key="3">
    <source>
        <dbReference type="Proteomes" id="UP000296034"/>
    </source>
</evidence>
<dbReference type="NCBIfam" id="NF008763">
    <property type="entry name" value="PRK11798.1-2"/>
    <property type="match status" value="1"/>
</dbReference>
<gene>
    <name evidence="2" type="ORF">CRV11_02090</name>
</gene>
<reference evidence="2 3" key="1">
    <citation type="journal article" date="2018" name="Genome Biol. Evol.">
        <title>Cladogenesis and Genomic Streamlining in Extracellular Endosymbionts of Tropical Stink Bugs.</title>
        <authorList>
            <person name="Otero-Bravo A."/>
            <person name="Goffredi S."/>
            <person name="Sabree Z.L."/>
        </authorList>
    </citation>
    <scope>NUCLEOTIDE SEQUENCE [LARGE SCALE GENOMIC DNA]</scope>
    <source>
        <strain evidence="2 3">SoET</strain>
    </source>
</reference>
<dbReference type="Gene3D" id="2.30.30.220">
    <property type="entry name" value="SspB-like"/>
    <property type="match status" value="1"/>
</dbReference>
<dbReference type="GO" id="GO:0045732">
    <property type="term" value="P:positive regulation of protein catabolic process"/>
    <property type="evidence" value="ECO:0007669"/>
    <property type="project" value="TreeGrafter"/>
</dbReference>
<protein>
    <submittedName>
        <fullName evidence="2">ClpXP protease specificity-enhancing factor</fullName>
    </submittedName>
</protein>